<dbReference type="HOGENOM" id="CLU_3335190_0_0_6"/>
<sequence length="38" mass="4378">MIDNHYYLEKGRCSTVSEVGSVFFKKNAEGDDFLSFDQ</sequence>
<organism evidence="1 2">
    <name type="scientific">Yersinia pseudotuberculosis serotype O:1b (strain IP 31758)</name>
    <dbReference type="NCBI Taxonomy" id="349747"/>
    <lineage>
        <taxon>Bacteria</taxon>
        <taxon>Pseudomonadati</taxon>
        <taxon>Pseudomonadota</taxon>
        <taxon>Gammaproteobacteria</taxon>
        <taxon>Enterobacterales</taxon>
        <taxon>Yersiniaceae</taxon>
        <taxon>Yersinia</taxon>
    </lineage>
</organism>
<evidence type="ECO:0000313" key="1">
    <source>
        <dbReference type="EMBL" id="ABS46105.1"/>
    </source>
</evidence>
<dbReference type="Proteomes" id="UP000002412">
    <property type="component" value="Chromosome"/>
</dbReference>
<proteinExistence type="predicted"/>
<reference evidence="1 2" key="1">
    <citation type="journal article" date="2007" name="PLoS Genet.">
        <title>The complete genome sequence of Yersinia pseudotuberculosis IP31758, the causative agent of Far East scarlet-like fever.</title>
        <authorList>
            <person name="Eppinger M."/>
            <person name="Rosovitz M.J."/>
            <person name="Fricke W.F."/>
            <person name="Rasko D.A."/>
            <person name="Kokorina G."/>
            <person name="Fayolle C."/>
            <person name="Lindler L.E."/>
            <person name="Carniel E."/>
            <person name="Ravel J."/>
        </authorList>
    </citation>
    <scope>NUCLEOTIDE SEQUENCE [LARGE SCALE GENOMIC DNA]</scope>
    <source>
        <strain evidence="1 2">IP 31758</strain>
    </source>
</reference>
<dbReference type="KEGG" id="ypi:YpsIP31758_1097"/>
<name>A0A0U1QUI4_YERP3</name>
<dbReference type="EMBL" id="CP000720">
    <property type="protein sequence ID" value="ABS46105.1"/>
    <property type="molecule type" value="Genomic_DNA"/>
</dbReference>
<evidence type="ECO:0000313" key="2">
    <source>
        <dbReference type="Proteomes" id="UP000002412"/>
    </source>
</evidence>
<dbReference type="AlphaFoldDB" id="A0A0U1QUI4"/>
<accession>A0A0U1QUI4</accession>
<gene>
    <name evidence="1" type="ordered locus">YpsIP31758_1097</name>
</gene>
<protein>
    <submittedName>
        <fullName evidence="1">Uncharacterized protein</fullName>
    </submittedName>
</protein>